<accession>A0ACB8SWP0</accession>
<reference evidence="1" key="1">
    <citation type="submission" date="2021-03" db="EMBL/GenBank/DDBJ databases">
        <authorList>
            <consortium name="DOE Joint Genome Institute"/>
            <person name="Ahrendt S."/>
            <person name="Looney B.P."/>
            <person name="Miyauchi S."/>
            <person name="Morin E."/>
            <person name="Drula E."/>
            <person name="Courty P.E."/>
            <person name="Chicoki N."/>
            <person name="Fauchery L."/>
            <person name="Kohler A."/>
            <person name="Kuo A."/>
            <person name="Labutti K."/>
            <person name="Pangilinan J."/>
            <person name="Lipzen A."/>
            <person name="Riley R."/>
            <person name="Andreopoulos W."/>
            <person name="He G."/>
            <person name="Johnson J."/>
            <person name="Barry K.W."/>
            <person name="Grigoriev I.V."/>
            <person name="Nagy L."/>
            <person name="Hibbett D."/>
            <person name="Henrissat B."/>
            <person name="Matheny P.B."/>
            <person name="Labbe J."/>
            <person name="Martin F."/>
        </authorList>
    </citation>
    <scope>NUCLEOTIDE SEQUENCE</scope>
    <source>
        <strain evidence="1">HHB10654</strain>
    </source>
</reference>
<keyword evidence="2" id="KW-1185">Reference proteome</keyword>
<sequence>MASLTSMAFRLEEAENVDLYWLRRDRQLDEIPTVGFSAPLLSYVTALRFISHAHSWVEEGYRKYKPGLFKFAMLDHWHVFVTSRQLMEDIMKAPDHILSSHDANRYFLQADHTFGRDVFAQPYHITVCQIQLTRALSAVFYDMYEELTAAFEEAIPAKEDEQIVVQRAWVINQFPTFLRPIAGYLLTELPKHTRHAGKYLQPVIEERRRNLKEHGKEGKPNDLLMWLMDSAGDEDVPVANILRRMLVLNFGAIHMTSMSLTHALYHLADSPEYVQPLRDEVEAVVASDGWTEASMGKLRKVDSFLRESQRVHGVDSSTFLPSFSIINADYTLAWSVAIKRLSHQPFTFSNGVTISAGVIVSFPIRAMHSDNAHYPQADVFDGFRFSSLRESEGTKYQLASTTPEYLAFGHGKHACPGRFFAANELKTMLAHILITYDVKFPEGCSFPPDRFFATACVPGSVDLMFRKRRI</sequence>
<name>A0ACB8SWP0_9AGAM</name>
<protein>
    <submittedName>
        <fullName evidence="1">Cytochrome P450</fullName>
    </submittedName>
</protein>
<dbReference type="Proteomes" id="UP000814140">
    <property type="component" value="Unassembled WGS sequence"/>
</dbReference>
<proteinExistence type="predicted"/>
<evidence type="ECO:0000313" key="2">
    <source>
        <dbReference type="Proteomes" id="UP000814140"/>
    </source>
</evidence>
<reference evidence="1" key="2">
    <citation type="journal article" date="2022" name="New Phytol.">
        <title>Evolutionary transition to the ectomycorrhizal habit in the genomes of a hyperdiverse lineage of mushroom-forming fungi.</title>
        <authorList>
            <person name="Looney B."/>
            <person name="Miyauchi S."/>
            <person name="Morin E."/>
            <person name="Drula E."/>
            <person name="Courty P.E."/>
            <person name="Kohler A."/>
            <person name="Kuo A."/>
            <person name="LaButti K."/>
            <person name="Pangilinan J."/>
            <person name="Lipzen A."/>
            <person name="Riley R."/>
            <person name="Andreopoulos W."/>
            <person name="He G."/>
            <person name="Johnson J."/>
            <person name="Nolan M."/>
            <person name="Tritt A."/>
            <person name="Barry K.W."/>
            <person name="Grigoriev I.V."/>
            <person name="Nagy L.G."/>
            <person name="Hibbett D."/>
            <person name="Henrissat B."/>
            <person name="Matheny P.B."/>
            <person name="Labbe J."/>
            <person name="Martin F.M."/>
        </authorList>
    </citation>
    <scope>NUCLEOTIDE SEQUENCE</scope>
    <source>
        <strain evidence="1">HHB10654</strain>
    </source>
</reference>
<gene>
    <name evidence="1" type="ORF">BV25DRAFT_1917497</name>
</gene>
<dbReference type="EMBL" id="MU277217">
    <property type="protein sequence ID" value="KAI0060663.1"/>
    <property type="molecule type" value="Genomic_DNA"/>
</dbReference>
<organism evidence="1 2">
    <name type="scientific">Artomyces pyxidatus</name>
    <dbReference type="NCBI Taxonomy" id="48021"/>
    <lineage>
        <taxon>Eukaryota</taxon>
        <taxon>Fungi</taxon>
        <taxon>Dikarya</taxon>
        <taxon>Basidiomycota</taxon>
        <taxon>Agaricomycotina</taxon>
        <taxon>Agaricomycetes</taxon>
        <taxon>Russulales</taxon>
        <taxon>Auriscalpiaceae</taxon>
        <taxon>Artomyces</taxon>
    </lineage>
</organism>
<comment type="caution">
    <text evidence="1">The sequence shown here is derived from an EMBL/GenBank/DDBJ whole genome shotgun (WGS) entry which is preliminary data.</text>
</comment>
<evidence type="ECO:0000313" key="1">
    <source>
        <dbReference type="EMBL" id="KAI0060663.1"/>
    </source>
</evidence>